<evidence type="ECO:0000256" key="1">
    <source>
        <dbReference type="SAM" id="MobiDB-lite"/>
    </source>
</evidence>
<evidence type="ECO:0000313" key="2">
    <source>
        <dbReference type="EMBL" id="KKZ67823.1"/>
    </source>
</evidence>
<organism evidence="2 3">
    <name type="scientific">[Emmonsia] crescens</name>
    <dbReference type="NCBI Taxonomy" id="73230"/>
    <lineage>
        <taxon>Eukaryota</taxon>
        <taxon>Fungi</taxon>
        <taxon>Dikarya</taxon>
        <taxon>Ascomycota</taxon>
        <taxon>Pezizomycotina</taxon>
        <taxon>Eurotiomycetes</taxon>
        <taxon>Eurotiomycetidae</taxon>
        <taxon>Onygenales</taxon>
        <taxon>Ajellomycetaceae</taxon>
        <taxon>Emergomyces</taxon>
    </lineage>
</organism>
<proteinExistence type="predicted"/>
<feature type="region of interest" description="Disordered" evidence="1">
    <location>
        <begin position="1"/>
        <end position="57"/>
    </location>
</feature>
<feature type="non-terminal residue" evidence="2">
    <location>
        <position position="57"/>
    </location>
</feature>
<protein>
    <submittedName>
        <fullName evidence="2">Uncharacterized protein</fullName>
    </submittedName>
</protein>
<sequence>MPSEDLPSSPLQPSHRVSTRSQTACAPMDTLPFSDHMDSSDSDSNQAAHGRKRNFSQ</sequence>
<dbReference type="Proteomes" id="UP000034164">
    <property type="component" value="Unassembled WGS sequence"/>
</dbReference>
<dbReference type="AlphaFoldDB" id="A0A0G2IBB8"/>
<name>A0A0G2IBB8_9EURO</name>
<accession>A0A0G2IBB8</accession>
<dbReference type="EMBL" id="LCZI01000186">
    <property type="protein sequence ID" value="KKZ67823.1"/>
    <property type="molecule type" value="Genomic_DNA"/>
</dbReference>
<reference evidence="3" key="1">
    <citation type="journal article" date="2015" name="PLoS Genet.">
        <title>The dynamic genome and transcriptome of the human fungal pathogen Blastomyces and close relative Emmonsia.</title>
        <authorList>
            <person name="Munoz J.F."/>
            <person name="Gauthier G.M."/>
            <person name="Desjardins C.A."/>
            <person name="Gallo J.E."/>
            <person name="Holder J."/>
            <person name="Sullivan T.D."/>
            <person name="Marty A.J."/>
            <person name="Carmen J.C."/>
            <person name="Chen Z."/>
            <person name="Ding L."/>
            <person name="Gujja S."/>
            <person name="Magrini V."/>
            <person name="Misas E."/>
            <person name="Mitreva M."/>
            <person name="Priest M."/>
            <person name="Saif S."/>
            <person name="Whiston E.A."/>
            <person name="Young S."/>
            <person name="Zeng Q."/>
            <person name="Goldman W.E."/>
            <person name="Mardis E.R."/>
            <person name="Taylor J.W."/>
            <person name="McEwen J.G."/>
            <person name="Clay O.K."/>
            <person name="Klein B.S."/>
            <person name="Cuomo C.A."/>
        </authorList>
    </citation>
    <scope>NUCLEOTIDE SEQUENCE [LARGE SCALE GENOMIC DNA]</scope>
    <source>
        <strain evidence="3">UAMH 3008</strain>
    </source>
</reference>
<dbReference type="VEuPathDB" id="FungiDB:EMCG_06515"/>
<gene>
    <name evidence="2" type="ORF">EMCG_06515</name>
</gene>
<feature type="compositionally biased region" description="Polar residues" evidence="1">
    <location>
        <begin position="9"/>
        <end position="24"/>
    </location>
</feature>
<evidence type="ECO:0000313" key="3">
    <source>
        <dbReference type="Proteomes" id="UP000034164"/>
    </source>
</evidence>
<comment type="caution">
    <text evidence="2">The sequence shown here is derived from an EMBL/GenBank/DDBJ whole genome shotgun (WGS) entry which is preliminary data.</text>
</comment>
<dbReference type="OrthoDB" id="4190381at2759"/>